<evidence type="ECO:0000256" key="2">
    <source>
        <dbReference type="ARBA" id="ARBA00001966"/>
    </source>
</evidence>
<dbReference type="FunFam" id="3.40.50.11540:FF:000001">
    <property type="entry name" value="NADH dehydrogenase [ubiquinone] flavoprotein 1, mitochondrial"/>
    <property type="match status" value="1"/>
</dbReference>
<comment type="cofactor">
    <cofactor evidence="1">
        <name>FMN</name>
        <dbReference type="ChEBI" id="CHEBI:58210"/>
    </cofactor>
</comment>
<comment type="similarity">
    <text evidence="4">Belongs to the complex I 51 kDa subunit family.</text>
</comment>
<organism evidence="10 11">
    <name type="scientific">Rhizobium wenxiniae</name>
    <dbReference type="NCBI Taxonomy" id="1737357"/>
    <lineage>
        <taxon>Bacteria</taxon>
        <taxon>Pseudomonadati</taxon>
        <taxon>Pseudomonadota</taxon>
        <taxon>Alphaproteobacteria</taxon>
        <taxon>Hyphomicrobiales</taxon>
        <taxon>Rhizobiaceae</taxon>
        <taxon>Rhizobium/Agrobacterium group</taxon>
        <taxon>Rhizobium</taxon>
    </lineage>
</organism>
<dbReference type="GO" id="GO:0051539">
    <property type="term" value="F:4 iron, 4 sulfur cluster binding"/>
    <property type="evidence" value="ECO:0007669"/>
    <property type="project" value="UniProtKB-KW"/>
</dbReference>
<dbReference type="InterPro" id="IPR037207">
    <property type="entry name" value="Nuop51_4Fe4S-bd_sf"/>
</dbReference>
<dbReference type="PANTHER" id="PTHR43578:SF3">
    <property type="entry name" value="NADH-QUINONE OXIDOREDUCTASE SUBUNIT F"/>
    <property type="match status" value="1"/>
</dbReference>
<dbReference type="SUPFAM" id="SSF52833">
    <property type="entry name" value="Thioredoxin-like"/>
    <property type="match status" value="1"/>
</dbReference>
<accession>A0A7X0D2C2</accession>
<evidence type="ECO:0000256" key="7">
    <source>
        <dbReference type="ARBA" id="ARBA00023004"/>
    </source>
</evidence>
<dbReference type="InterPro" id="IPR001949">
    <property type="entry name" value="NADH-UbQ_OxRdtase_51kDa_CS"/>
</dbReference>
<protein>
    <submittedName>
        <fullName evidence="10">Formate dehydrogenase iron-sulfur subunit</fullName>
    </submittedName>
</protein>
<dbReference type="PROSITE" id="PS00645">
    <property type="entry name" value="COMPLEX1_51K_2"/>
    <property type="match status" value="1"/>
</dbReference>
<dbReference type="GO" id="GO:0008137">
    <property type="term" value="F:NADH dehydrogenase (ubiquinone) activity"/>
    <property type="evidence" value="ECO:0007669"/>
    <property type="project" value="InterPro"/>
</dbReference>
<proteinExistence type="inferred from homology"/>
<dbReference type="SUPFAM" id="SSF140490">
    <property type="entry name" value="Nqo1C-terminal domain-like"/>
    <property type="match status" value="1"/>
</dbReference>
<keyword evidence="7" id="KW-0408">Iron</keyword>
<dbReference type="InterPro" id="IPR037225">
    <property type="entry name" value="Nuo51_FMN-bd_sf"/>
</dbReference>
<dbReference type="PROSITE" id="PS00644">
    <property type="entry name" value="COMPLEX1_51K_1"/>
    <property type="match status" value="1"/>
</dbReference>
<evidence type="ECO:0000256" key="6">
    <source>
        <dbReference type="ARBA" id="ARBA00022723"/>
    </source>
</evidence>
<sequence>MTITIFVPRDAASLALGAEKVAAAITSEIAARGIDARIVRNGSRGMFWLEPLVEVRTDHGRVAYGPVKASDIKGLFDAGFLSGKAHPLCLGLTKEIPFLRQQTRLTFSRCGVIDPLSLEDYRHYQGLKGLEKAIAMPPAEIVAQVTESGLRGRGGAGFPTGIKWKTVMEAVADRKYIVCNADEGDSATFADRMIMEGDPFVLIEGMVIAGIATGATKGYVYTRSEYPHAIATMSEAIGIAREAGILGPSVLGSDHAFDIEIRAGAGAYVCGEETSLLNSLEGKRGIVRAKPPLPALQGFLGRPTVVNNVISLASIPVIMDRGAAFYRDFGMGRSRGTIPIQIAGNVKYGGLFETAFGLSLGEIVDHIGGGTATGRPVKAVQVGGPLGAYFPRALFDTPFDYEAFAAKDGLIGHAGITVFDDTVDMLKQARFAMEFCAIESCGKCTPCRIGSTRGVETVDRIGRGIEPDKNKVLLADLCNTMKFGSLCALGGFTPYPVMSAMTHFPEDFSPVPLAEAAE</sequence>
<evidence type="ECO:0000256" key="4">
    <source>
        <dbReference type="ARBA" id="ARBA00007523"/>
    </source>
</evidence>
<evidence type="ECO:0000259" key="9">
    <source>
        <dbReference type="SMART" id="SM00928"/>
    </source>
</evidence>
<name>A0A7X0D2C2_9HYPH</name>
<feature type="domain" description="NADH-ubiquinone oxidoreductase 51kDa subunit iron-sulphur binding" evidence="9">
    <location>
        <begin position="426"/>
        <end position="471"/>
    </location>
</feature>
<dbReference type="Pfam" id="PF01512">
    <property type="entry name" value="Complex1_51K"/>
    <property type="match status" value="1"/>
</dbReference>
<dbReference type="SMART" id="SM00928">
    <property type="entry name" value="NADH_4Fe-4S"/>
    <property type="match status" value="1"/>
</dbReference>
<gene>
    <name evidence="10" type="ORF">HNQ72_005306</name>
</gene>
<dbReference type="InterPro" id="IPR011538">
    <property type="entry name" value="Nuo51_FMN-bd"/>
</dbReference>
<dbReference type="Proteomes" id="UP000547879">
    <property type="component" value="Unassembled WGS sequence"/>
</dbReference>
<comment type="caution">
    <text evidence="10">The sequence shown here is derived from an EMBL/GenBank/DDBJ whole genome shotgun (WGS) entry which is preliminary data.</text>
</comment>
<comment type="function">
    <text evidence="3">NDH-1 shuttles electrons from NADH, via FMN and iron-sulfur (Fe-S) centers, to quinones in the respiratory chain. The immediate electron acceptor for the enzyme in this species is believed to be ubiquinone. Couples the redox reaction to proton translocation (for every two electrons transferred, four hydrogen ions are translocated across the cytoplasmic membrane), and thus conserves the redox energy in a proton gradient.</text>
</comment>
<evidence type="ECO:0000256" key="5">
    <source>
        <dbReference type="ARBA" id="ARBA00022485"/>
    </source>
</evidence>
<keyword evidence="6" id="KW-0479">Metal-binding</keyword>
<dbReference type="Pfam" id="PF10589">
    <property type="entry name" value="NADH_4Fe-4S"/>
    <property type="match status" value="1"/>
</dbReference>
<reference evidence="10 11" key="1">
    <citation type="submission" date="2020-08" db="EMBL/GenBank/DDBJ databases">
        <title>Genomic Encyclopedia of Type Strains, Phase IV (KMG-IV): sequencing the most valuable type-strain genomes for metagenomic binning, comparative biology and taxonomic classification.</title>
        <authorList>
            <person name="Goeker M."/>
        </authorList>
    </citation>
    <scope>NUCLEOTIDE SEQUENCE [LARGE SCALE GENOMIC DNA]</scope>
    <source>
        <strain evidence="10 11">DSM 100734</strain>
    </source>
</reference>
<dbReference type="Gene3D" id="3.10.20.600">
    <property type="match status" value="1"/>
</dbReference>
<evidence type="ECO:0000256" key="8">
    <source>
        <dbReference type="ARBA" id="ARBA00023014"/>
    </source>
</evidence>
<dbReference type="SUPFAM" id="SSF142019">
    <property type="entry name" value="Nqo1 FMN-binding domain-like"/>
    <property type="match status" value="1"/>
</dbReference>
<dbReference type="EMBL" id="JACHEG010000009">
    <property type="protein sequence ID" value="MBB6165460.1"/>
    <property type="molecule type" value="Genomic_DNA"/>
</dbReference>
<dbReference type="GO" id="GO:0046872">
    <property type="term" value="F:metal ion binding"/>
    <property type="evidence" value="ECO:0007669"/>
    <property type="project" value="UniProtKB-KW"/>
</dbReference>
<dbReference type="RefSeq" id="WP_183996776.1">
    <property type="nucleotide sequence ID" value="NZ_BMHW01000010.1"/>
</dbReference>
<keyword evidence="11" id="KW-1185">Reference proteome</keyword>
<dbReference type="Gene3D" id="6.10.250.1450">
    <property type="match status" value="1"/>
</dbReference>
<dbReference type="Gene3D" id="1.20.1440.230">
    <property type="entry name" value="NADH-ubiquinone oxidoreductase 51kDa subunit, iron-sulphur binding domain"/>
    <property type="match status" value="1"/>
</dbReference>
<dbReference type="GO" id="GO:0010181">
    <property type="term" value="F:FMN binding"/>
    <property type="evidence" value="ECO:0007669"/>
    <property type="project" value="InterPro"/>
</dbReference>
<evidence type="ECO:0000256" key="1">
    <source>
        <dbReference type="ARBA" id="ARBA00001917"/>
    </source>
</evidence>
<evidence type="ECO:0000313" key="10">
    <source>
        <dbReference type="EMBL" id="MBB6165460.1"/>
    </source>
</evidence>
<keyword evidence="8" id="KW-0411">Iron-sulfur</keyword>
<dbReference type="InterPro" id="IPR036249">
    <property type="entry name" value="Thioredoxin-like_sf"/>
</dbReference>
<dbReference type="InterPro" id="IPR019575">
    <property type="entry name" value="Nuop51_4Fe4S-bd"/>
</dbReference>
<dbReference type="CDD" id="cd03063">
    <property type="entry name" value="TRX_Fd_FDH_beta"/>
    <property type="match status" value="1"/>
</dbReference>
<keyword evidence="5" id="KW-0004">4Fe-4S</keyword>
<comment type="cofactor">
    <cofactor evidence="2">
        <name>[4Fe-4S] cluster</name>
        <dbReference type="ChEBI" id="CHEBI:49883"/>
    </cofactor>
</comment>
<evidence type="ECO:0000313" key="11">
    <source>
        <dbReference type="Proteomes" id="UP000547879"/>
    </source>
</evidence>
<dbReference type="Gene3D" id="3.40.50.11540">
    <property type="entry name" value="NADH-ubiquinone oxidoreductase 51kDa subunit"/>
    <property type="match status" value="1"/>
</dbReference>
<evidence type="ECO:0000256" key="3">
    <source>
        <dbReference type="ARBA" id="ARBA00002378"/>
    </source>
</evidence>
<dbReference type="PANTHER" id="PTHR43578">
    <property type="entry name" value="NADH-QUINONE OXIDOREDUCTASE SUBUNIT F"/>
    <property type="match status" value="1"/>
</dbReference>
<dbReference type="AlphaFoldDB" id="A0A7X0D2C2"/>
<dbReference type="SUPFAM" id="SSF142984">
    <property type="entry name" value="Nqo1 middle domain-like"/>
    <property type="match status" value="1"/>
</dbReference>